<name>A0AAE0F6U7_9CHLO</name>
<protein>
    <submittedName>
        <fullName evidence="2">Uncharacterized protein</fullName>
    </submittedName>
</protein>
<dbReference type="AlphaFoldDB" id="A0AAE0F6U7"/>
<dbReference type="Proteomes" id="UP001190700">
    <property type="component" value="Unassembled WGS sequence"/>
</dbReference>
<feature type="compositionally biased region" description="Polar residues" evidence="1">
    <location>
        <begin position="22"/>
        <end position="32"/>
    </location>
</feature>
<proteinExistence type="predicted"/>
<gene>
    <name evidence="2" type="ORF">CYMTET_36840</name>
</gene>
<keyword evidence="3" id="KW-1185">Reference proteome</keyword>
<feature type="region of interest" description="Disordered" evidence="1">
    <location>
        <begin position="1"/>
        <end position="34"/>
    </location>
</feature>
<accession>A0AAE0F6U7</accession>
<evidence type="ECO:0000313" key="3">
    <source>
        <dbReference type="Proteomes" id="UP001190700"/>
    </source>
</evidence>
<sequence length="280" mass="31973">MYSPCSPRPRRTKQTARKSTGGRRQSWTSPPTEETDDFIDAIVDALKKGGHSAGYEEYLKWSKDNRLCNKPSFFILAAEVLREAGAPSELCAKVVSNVLETKLPDAQTCRVVAYHLLTVAQWTEAVWLLELVCDLAPMEPNSYTDLAFARAHRLRNACGEVADIDSELRMVVSHLVQVIKGKWADRFDEMEWPCLVLLSWVVGWAEWKWPDRFGEGALWPEAELSAAEYRLCSNLPSREGLHMDLFVWLGGWDTDHTDVDLHVQEPHGEDIYMLWPQNQR</sequence>
<organism evidence="2 3">
    <name type="scientific">Cymbomonas tetramitiformis</name>
    <dbReference type="NCBI Taxonomy" id="36881"/>
    <lineage>
        <taxon>Eukaryota</taxon>
        <taxon>Viridiplantae</taxon>
        <taxon>Chlorophyta</taxon>
        <taxon>Pyramimonadophyceae</taxon>
        <taxon>Pyramimonadales</taxon>
        <taxon>Pyramimonadaceae</taxon>
        <taxon>Cymbomonas</taxon>
    </lineage>
</organism>
<evidence type="ECO:0000313" key="2">
    <source>
        <dbReference type="EMBL" id="KAK3253928.1"/>
    </source>
</evidence>
<comment type="caution">
    <text evidence="2">The sequence shown here is derived from an EMBL/GenBank/DDBJ whole genome shotgun (WGS) entry which is preliminary data.</text>
</comment>
<reference evidence="2 3" key="1">
    <citation type="journal article" date="2015" name="Genome Biol. Evol.">
        <title>Comparative Genomics of a Bacterivorous Green Alga Reveals Evolutionary Causalities and Consequences of Phago-Mixotrophic Mode of Nutrition.</title>
        <authorList>
            <person name="Burns J.A."/>
            <person name="Paasch A."/>
            <person name="Narechania A."/>
            <person name="Kim E."/>
        </authorList>
    </citation>
    <scope>NUCLEOTIDE SEQUENCE [LARGE SCALE GENOMIC DNA]</scope>
    <source>
        <strain evidence="2 3">PLY_AMNH</strain>
    </source>
</reference>
<evidence type="ECO:0000256" key="1">
    <source>
        <dbReference type="SAM" id="MobiDB-lite"/>
    </source>
</evidence>
<dbReference type="EMBL" id="LGRX02024556">
    <property type="protein sequence ID" value="KAK3253928.1"/>
    <property type="molecule type" value="Genomic_DNA"/>
</dbReference>